<sequence length="130" mass="14525">MKKILPILALLLFCLGCAPPKKMSDNSSNSPSPPQEQKVDQNQQIAPGTCYLSLKDCEIISDQKMIKGKVSQLHGYGAGFTEVIQLNQEIVIKIDKQDVQKLNKRSEFSCVISQVEKMGNKTYLKLIEVK</sequence>
<reference evidence="2 3" key="1">
    <citation type="submission" date="2018-12" db="EMBL/GenBank/DDBJ databases">
        <title>Marinifilum JC070 sp. nov., a marine bacterium isolated from Yongle Blue Hole in the South China Sea.</title>
        <authorList>
            <person name="Fu T."/>
        </authorList>
    </citation>
    <scope>NUCLEOTIDE SEQUENCE [LARGE SCALE GENOMIC DNA]</scope>
    <source>
        <strain evidence="2 3">JC070</strain>
    </source>
</reference>
<evidence type="ECO:0008006" key="4">
    <source>
        <dbReference type="Google" id="ProtNLM"/>
    </source>
</evidence>
<dbReference type="EMBL" id="RZNH01000040">
    <property type="protein sequence ID" value="NOU61718.1"/>
    <property type="molecule type" value="Genomic_DNA"/>
</dbReference>
<proteinExistence type="predicted"/>
<keyword evidence="1" id="KW-0732">Signal</keyword>
<evidence type="ECO:0000313" key="2">
    <source>
        <dbReference type="EMBL" id="NOU61718.1"/>
    </source>
</evidence>
<name>A0ABX1X0U0_9BACT</name>
<gene>
    <name evidence="2" type="ORF">ELS83_18100</name>
</gene>
<comment type="caution">
    <text evidence="2">The sequence shown here is derived from an EMBL/GenBank/DDBJ whole genome shotgun (WGS) entry which is preliminary data.</text>
</comment>
<feature type="chain" id="PRO_5046128953" description="Lipoprotein" evidence="1">
    <location>
        <begin position="24"/>
        <end position="130"/>
    </location>
</feature>
<organism evidence="2 3">
    <name type="scientific">Marinifilum caeruleilacunae</name>
    <dbReference type="NCBI Taxonomy" id="2499076"/>
    <lineage>
        <taxon>Bacteria</taxon>
        <taxon>Pseudomonadati</taxon>
        <taxon>Bacteroidota</taxon>
        <taxon>Bacteroidia</taxon>
        <taxon>Marinilabiliales</taxon>
        <taxon>Marinifilaceae</taxon>
    </lineage>
</organism>
<protein>
    <recommendedName>
        <fullName evidence="4">Lipoprotein</fullName>
    </recommendedName>
</protein>
<dbReference type="RefSeq" id="WP_171596978.1">
    <property type="nucleotide sequence ID" value="NZ_RZNH01000040.1"/>
</dbReference>
<evidence type="ECO:0000313" key="3">
    <source>
        <dbReference type="Proteomes" id="UP000732105"/>
    </source>
</evidence>
<keyword evidence="3" id="KW-1185">Reference proteome</keyword>
<evidence type="ECO:0000256" key="1">
    <source>
        <dbReference type="SAM" id="SignalP"/>
    </source>
</evidence>
<feature type="signal peptide" evidence="1">
    <location>
        <begin position="1"/>
        <end position="23"/>
    </location>
</feature>
<accession>A0ABX1X0U0</accession>
<dbReference type="Proteomes" id="UP000732105">
    <property type="component" value="Unassembled WGS sequence"/>
</dbReference>